<evidence type="ECO:0000313" key="3">
    <source>
        <dbReference type="Proteomes" id="UP001165063"/>
    </source>
</evidence>
<dbReference type="AlphaFoldDB" id="A0A9W7DHV9"/>
<feature type="compositionally biased region" description="Low complexity" evidence="1">
    <location>
        <begin position="41"/>
        <end position="54"/>
    </location>
</feature>
<comment type="caution">
    <text evidence="2">The sequence shown here is derived from an EMBL/GenBank/DDBJ whole genome shotgun (WGS) entry which is preliminary data.</text>
</comment>
<evidence type="ECO:0000256" key="1">
    <source>
        <dbReference type="SAM" id="MobiDB-lite"/>
    </source>
</evidence>
<reference evidence="2" key="1">
    <citation type="submission" date="2023-04" db="EMBL/GenBank/DDBJ databases">
        <title>Ambrosiozyma monospora NBRC 1965.</title>
        <authorList>
            <person name="Ichikawa N."/>
            <person name="Sato H."/>
            <person name="Tonouchi N."/>
        </authorList>
    </citation>
    <scope>NUCLEOTIDE SEQUENCE</scope>
    <source>
        <strain evidence="2">NBRC 1965</strain>
    </source>
</reference>
<feature type="compositionally biased region" description="Low complexity" evidence="1">
    <location>
        <begin position="190"/>
        <end position="209"/>
    </location>
</feature>
<feature type="compositionally biased region" description="Basic and acidic residues" evidence="1">
    <location>
        <begin position="23"/>
        <end position="33"/>
    </location>
</feature>
<dbReference type="Proteomes" id="UP001165063">
    <property type="component" value="Unassembled WGS sequence"/>
</dbReference>
<proteinExistence type="predicted"/>
<gene>
    <name evidence="2" type="ORF">Amon01_000518500</name>
</gene>
<keyword evidence="3" id="KW-1185">Reference proteome</keyword>
<protein>
    <submittedName>
        <fullName evidence="2">Unnamed protein product</fullName>
    </submittedName>
</protein>
<accession>A0A9W7DHV9</accession>
<evidence type="ECO:0000313" key="2">
    <source>
        <dbReference type="EMBL" id="GMG39252.1"/>
    </source>
</evidence>
<feature type="compositionally biased region" description="Low complexity" evidence="1">
    <location>
        <begin position="151"/>
        <end position="173"/>
    </location>
</feature>
<organism evidence="2 3">
    <name type="scientific">Ambrosiozyma monospora</name>
    <name type="common">Yeast</name>
    <name type="synonym">Endomycopsis monosporus</name>
    <dbReference type="NCBI Taxonomy" id="43982"/>
    <lineage>
        <taxon>Eukaryota</taxon>
        <taxon>Fungi</taxon>
        <taxon>Dikarya</taxon>
        <taxon>Ascomycota</taxon>
        <taxon>Saccharomycotina</taxon>
        <taxon>Pichiomycetes</taxon>
        <taxon>Pichiales</taxon>
        <taxon>Pichiaceae</taxon>
        <taxon>Ambrosiozyma</taxon>
    </lineage>
</organism>
<name>A0A9W7DHV9_AMBMO</name>
<feature type="region of interest" description="Disordered" evidence="1">
    <location>
        <begin position="1"/>
        <end position="238"/>
    </location>
</feature>
<sequence>MSVKQLQPGKNHVSYHSSTRSSESGEPHRTQHPHEHHSHTSKSTSTSKSKSSSDSDSDSSQRKRQESTTLAGPNLEKSKSKGKNKDKNHNQNQGQNHQMLVARQHKQKPHPSFSDRHAIPSTARGKSNLIKKSHPGSLDVSEKKTKVGLGSQQCSSAKSLSSSPSDNKKVSGSKSKIRQQSPGHPNHPISNQSALSSSPASPRNLNNSNVSRKRPNSASSNPYSSTSETSSTGSGKSVRTLFRGLKKKIHQSKRFSSLEMVVSLSPPPANVHGSGNGNHNDKGKNCGRNKIDEYGNGIGIGKGDLKLTISEAIRHIDDYYIREFEDLKRARRTKLARNGFGRGTRTTRTTARIIIWL</sequence>
<feature type="compositionally biased region" description="Basic and acidic residues" evidence="1">
    <location>
        <begin position="76"/>
        <end position="89"/>
    </location>
</feature>
<feature type="compositionally biased region" description="Low complexity" evidence="1">
    <location>
        <begin position="217"/>
        <end position="237"/>
    </location>
</feature>
<dbReference type="EMBL" id="BSXU01002761">
    <property type="protein sequence ID" value="GMG39252.1"/>
    <property type="molecule type" value="Genomic_DNA"/>
</dbReference>